<name>A0AAV1UII2_9STRA</name>
<keyword evidence="6 9" id="KW-0539">Nucleus</keyword>
<sequence>MQEEPKNEISPCQSTSSVELSSHPLFAMVCANNVNRSAAAHEILNAAGLRVCSYGTGRAVMLADPSSFAPRTFEFLTPYSTIRSILEEEDATSFTDNGVLGLLERDMSIKQAPERWQNLSNEQLVGIDVVVCLEYAVFLRVLQDVQRRMEKHLQVKQLHVVCIDTVDTPEEAVAGGERVLQLCCELNVPLKELTEKFVVSVVKKFEKEHDQQLQYLGLHT</sequence>
<dbReference type="EMBL" id="CAKLBY020000193">
    <property type="protein sequence ID" value="CAK7933225.1"/>
    <property type="molecule type" value="Genomic_DNA"/>
</dbReference>
<accession>A0AAV1UII2</accession>
<gene>
    <name evidence="10" type="ORF">PM001_LOCUS18375</name>
</gene>
<dbReference type="Gene3D" id="3.40.50.2300">
    <property type="match status" value="2"/>
</dbReference>
<dbReference type="InterPro" id="IPR006811">
    <property type="entry name" value="RNA_pol_II_suA"/>
</dbReference>
<evidence type="ECO:0000313" key="11">
    <source>
        <dbReference type="Proteomes" id="UP001162060"/>
    </source>
</evidence>
<comment type="similarity">
    <text evidence="2 9">Belongs to the SSU72 phosphatase family.</text>
</comment>
<evidence type="ECO:0000256" key="3">
    <source>
        <dbReference type="ARBA" id="ARBA00022664"/>
    </source>
</evidence>
<evidence type="ECO:0000313" key="10">
    <source>
        <dbReference type="EMBL" id="CAK7933225.1"/>
    </source>
</evidence>
<dbReference type="Pfam" id="PF04722">
    <property type="entry name" value="Ssu72"/>
    <property type="match status" value="1"/>
</dbReference>
<protein>
    <recommendedName>
        <fullName evidence="9">RNA polymerase II subunit A C-terminal domain phosphatase SSU72</fullName>
        <shortName evidence="9">CTD phosphatase SSU72</shortName>
        <ecNumber evidence="9">3.1.3.16</ecNumber>
    </recommendedName>
</protein>
<dbReference type="GO" id="GO:0004722">
    <property type="term" value="F:protein serine/threonine phosphatase activity"/>
    <property type="evidence" value="ECO:0007669"/>
    <property type="project" value="UniProtKB-UniRule"/>
</dbReference>
<dbReference type="GO" id="GO:0006397">
    <property type="term" value="P:mRNA processing"/>
    <property type="evidence" value="ECO:0007669"/>
    <property type="project" value="UniProtKB-KW"/>
</dbReference>
<reference evidence="10" key="1">
    <citation type="submission" date="2024-01" db="EMBL/GenBank/DDBJ databases">
        <authorList>
            <person name="Webb A."/>
        </authorList>
    </citation>
    <scope>NUCLEOTIDE SEQUENCE</scope>
    <source>
        <strain evidence="10">Pm1</strain>
    </source>
</reference>
<evidence type="ECO:0000256" key="1">
    <source>
        <dbReference type="ARBA" id="ARBA00004123"/>
    </source>
</evidence>
<dbReference type="EC" id="3.1.3.16" evidence="9"/>
<comment type="catalytic activity">
    <reaction evidence="7 9">
        <text>O-phospho-L-seryl-[protein] + H2O = L-seryl-[protein] + phosphate</text>
        <dbReference type="Rhea" id="RHEA:20629"/>
        <dbReference type="Rhea" id="RHEA-COMP:9863"/>
        <dbReference type="Rhea" id="RHEA-COMP:11604"/>
        <dbReference type="ChEBI" id="CHEBI:15377"/>
        <dbReference type="ChEBI" id="CHEBI:29999"/>
        <dbReference type="ChEBI" id="CHEBI:43474"/>
        <dbReference type="ChEBI" id="CHEBI:83421"/>
        <dbReference type="EC" id="3.1.3.16"/>
    </reaction>
</comment>
<evidence type="ECO:0000256" key="8">
    <source>
        <dbReference type="ARBA" id="ARBA00048336"/>
    </source>
</evidence>
<organism evidence="10 11">
    <name type="scientific">Peronospora matthiolae</name>
    <dbReference type="NCBI Taxonomy" id="2874970"/>
    <lineage>
        <taxon>Eukaryota</taxon>
        <taxon>Sar</taxon>
        <taxon>Stramenopiles</taxon>
        <taxon>Oomycota</taxon>
        <taxon>Peronosporomycetes</taxon>
        <taxon>Peronosporales</taxon>
        <taxon>Peronosporaceae</taxon>
        <taxon>Peronospora</taxon>
    </lineage>
</organism>
<evidence type="ECO:0000256" key="9">
    <source>
        <dbReference type="RuleBase" id="RU369031"/>
    </source>
</evidence>
<evidence type="ECO:0000256" key="7">
    <source>
        <dbReference type="ARBA" id="ARBA00047761"/>
    </source>
</evidence>
<evidence type="ECO:0000256" key="2">
    <source>
        <dbReference type="ARBA" id="ARBA00008978"/>
    </source>
</evidence>
<keyword evidence="5 9" id="KW-0904">Protein phosphatase</keyword>
<comment type="subcellular location">
    <subcellularLocation>
        <location evidence="1 9">Nucleus</location>
    </subcellularLocation>
</comment>
<comment type="function">
    <text evidence="9">Protein phosphatase that catalyzes the dephosphorylation of the C-terminal domain of RNA polymerase II. Plays a role in RNA processing and termination.</text>
</comment>
<comment type="caution">
    <text evidence="10">The sequence shown here is derived from an EMBL/GenBank/DDBJ whole genome shotgun (WGS) entry which is preliminary data.</text>
</comment>
<evidence type="ECO:0000256" key="4">
    <source>
        <dbReference type="ARBA" id="ARBA00022801"/>
    </source>
</evidence>
<keyword evidence="4 9" id="KW-0378">Hydrolase</keyword>
<dbReference type="AlphaFoldDB" id="A0AAV1UII2"/>
<dbReference type="GO" id="GO:0005634">
    <property type="term" value="C:nucleus"/>
    <property type="evidence" value="ECO:0007669"/>
    <property type="project" value="UniProtKB-SubCell"/>
</dbReference>
<proteinExistence type="inferred from homology"/>
<comment type="catalytic activity">
    <reaction evidence="8 9">
        <text>O-phospho-L-threonyl-[protein] + H2O = L-threonyl-[protein] + phosphate</text>
        <dbReference type="Rhea" id="RHEA:47004"/>
        <dbReference type="Rhea" id="RHEA-COMP:11060"/>
        <dbReference type="Rhea" id="RHEA-COMP:11605"/>
        <dbReference type="ChEBI" id="CHEBI:15377"/>
        <dbReference type="ChEBI" id="CHEBI:30013"/>
        <dbReference type="ChEBI" id="CHEBI:43474"/>
        <dbReference type="ChEBI" id="CHEBI:61977"/>
        <dbReference type="EC" id="3.1.3.16"/>
    </reaction>
</comment>
<dbReference type="PANTHER" id="PTHR20383">
    <property type="entry name" value="RNA POLYMERASE II SUBUNIT A C-TERMINAL DOMAIN PHOSPHATASE"/>
    <property type="match status" value="1"/>
</dbReference>
<dbReference type="Proteomes" id="UP001162060">
    <property type="component" value="Unassembled WGS sequence"/>
</dbReference>
<evidence type="ECO:0000256" key="5">
    <source>
        <dbReference type="ARBA" id="ARBA00022912"/>
    </source>
</evidence>
<keyword evidence="3 9" id="KW-0507">mRNA processing</keyword>
<evidence type="ECO:0000256" key="6">
    <source>
        <dbReference type="ARBA" id="ARBA00023242"/>
    </source>
</evidence>